<sequence>MPRTRGWHPALPATWAGVFRRAGLDVAVLAIVAGILGMHVLTASHSGHAGHGGHAVAGEPVARATLGSAHSGHAHAGHAEAGHPGGHAAVVLSTAEMSGMSGMSGGSDTCAPSCPDAREAGPSCTPLAAAGSLAALPPAAMPGARPETPSVSRGDGGYAYIVPSPSPCELSISRT</sequence>
<keyword evidence="2" id="KW-1185">Reference proteome</keyword>
<evidence type="ECO:0000313" key="1">
    <source>
        <dbReference type="EMBL" id="KSU78635.1"/>
    </source>
</evidence>
<comment type="caution">
    <text evidence="1">The sequence shown here is derived from an EMBL/GenBank/DDBJ whole genome shotgun (WGS) entry which is preliminary data.</text>
</comment>
<dbReference type="AlphaFoldDB" id="A0A0V8IV26"/>
<evidence type="ECO:0000313" key="2">
    <source>
        <dbReference type="Proteomes" id="UP000053199"/>
    </source>
</evidence>
<protein>
    <submittedName>
        <fullName evidence="1">Uncharacterized protein</fullName>
    </submittedName>
</protein>
<dbReference type="Proteomes" id="UP000053199">
    <property type="component" value="Unassembled WGS sequence"/>
</dbReference>
<organism evidence="1 2">
    <name type="scientific">Pseudarthrobacter enclensis</name>
    <dbReference type="NCBI Taxonomy" id="993070"/>
    <lineage>
        <taxon>Bacteria</taxon>
        <taxon>Bacillati</taxon>
        <taxon>Actinomycetota</taxon>
        <taxon>Actinomycetes</taxon>
        <taxon>Micrococcales</taxon>
        <taxon>Micrococcaceae</taxon>
        <taxon>Pseudarthrobacter</taxon>
    </lineage>
</organism>
<dbReference type="OrthoDB" id="4950595at2"/>
<proteinExistence type="predicted"/>
<dbReference type="EMBL" id="LNQM01000001">
    <property type="protein sequence ID" value="KSU78635.1"/>
    <property type="molecule type" value="Genomic_DNA"/>
</dbReference>
<accession>A0A0V8IV26</accession>
<reference evidence="1 2" key="1">
    <citation type="journal article" date="2014" name="Arch. Microbiol.">
        <title>Arthrobacter enclensis sp. nov., isolated from sediment sample.</title>
        <authorList>
            <person name="Dastager S.G."/>
            <person name="Liu Q."/>
            <person name="Tang S.K."/>
            <person name="Krishnamurthi S."/>
            <person name="Lee J.C."/>
            <person name="Li W.J."/>
        </authorList>
    </citation>
    <scope>NUCLEOTIDE SEQUENCE [LARGE SCALE GENOMIC DNA]</scope>
    <source>
        <strain evidence="1 2">NIO-1008</strain>
    </source>
</reference>
<name>A0A0V8IV26_9MICC</name>
<dbReference type="RefSeq" id="WP_058266262.1">
    <property type="nucleotide sequence ID" value="NZ_FMAZ01000001.1"/>
</dbReference>
<dbReference type="STRING" id="993070.AS031_00840"/>
<gene>
    <name evidence="1" type="ORF">AS031_00840</name>
</gene>